<evidence type="ECO:0000313" key="2">
    <source>
        <dbReference type="EMBL" id="MWV43227.1"/>
    </source>
</evidence>
<evidence type="ECO:0000256" key="1">
    <source>
        <dbReference type="SAM" id="Phobius"/>
    </source>
</evidence>
<feature type="transmembrane region" description="Helical" evidence="1">
    <location>
        <begin position="49"/>
        <end position="68"/>
    </location>
</feature>
<dbReference type="RefSeq" id="WP_160496755.1">
    <property type="nucleotide sequence ID" value="NZ_WUBI01000001.1"/>
</dbReference>
<organism evidence="2 3">
    <name type="scientific">Paenibacillus dendrobii</name>
    <dbReference type="NCBI Taxonomy" id="2691084"/>
    <lineage>
        <taxon>Bacteria</taxon>
        <taxon>Bacillati</taxon>
        <taxon>Bacillota</taxon>
        <taxon>Bacilli</taxon>
        <taxon>Bacillales</taxon>
        <taxon>Paenibacillaceae</taxon>
        <taxon>Paenibacillus</taxon>
    </lineage>
</organism>
<dbReference type="AlphaFoldDB" id="A0A7X3IFZ7"/>
<keyword evidence="1" id="KW-1133">Transmembrane helix</keyword>
<comment type="caution">
    <text evidence="2">The sequence shown here is derived from an EMBL/GenBank/DDBJ whole genome shotgun (WGS) entry which is preliminary data.</text>
</comment>
<keyword evidence="3" id="KW-1185">Reference proteome</keyword>
<sequence length="160" mass="18305">MSAKSWMSYLSLLFGCICLVIFVDLHTLTPMNSMHSDPTNIGRLLLYPGWSMLAALLLFTFVFAVRYFDALEDYIAKLSYHSLVPFLSSCTLLLSFFLQLRKLKHTLTSLRTDAESMPVFDSIGLVNAYTASLFFNAHIVLFWLSFSILAGWWVVQKRKN</sequence>
<feature type="transmembrane region" description="Helical" evidence="1">
    <location>
        <begin position="80"/>
        <end position="100"/>
    </location>
</feature>
<dbReference type="Proteomes" id="UP000460318">
    <property type="component" value="Unassembled WGS sequence"/>
</dbReference>
<name>A0A7X3IFZ7_9BACL</name>
<reference evidence="2 3" key="1">
    <citation type="submission" date="2019-12" db="EMBL/GenBank/DDBJ databases">
        <title>Paenibacillus sp. nov., an endophytic bacterium isolated from the stem of Dendrobium.</title>
        <authorList>
            <person name="Zhao R."/>
        </authorList>
    </citation>
    <scope>NUCLEOTIDE SEQUENCE [LARGE SCALE GENOMIC DNA]</scope>
    <source>
        <strain evidence="2 3">HJL G12</strain>
    </source>
</reference>
<feature type="transmembrane region" description="Helical" evidence="1">
    <location>
        <begin position="133"/>
        <end position="155"/>
    </location>
</feature>
<keyword evidence="1" id="KW-0812">Transmembrane</keyword>
<dbReference type="PROSITE" id="PS51257">
    <property type="entry name" value="PROKAR_LIPOPROTEIN"/>
    <property type="match status" value="1"/>
</dbReference>
<keyword evidence="1" id="KW-0472">Membrane</keyword>
<accession>A0A7X3IFZ7</accession>
<evidence type="ECO:0000313" key="3">
    <source>
        <dbReference type="Proteomes" id="UP000460318"/>
    </source>
</evidence>
<gene>
    <name evidence="2" type="ORF">GRF59_06245</name>
</gene>
<proteinExistence type="predicted"/>
<dbReference type="EMBL" id="WUBI01000001">
    <property type="protein sequence ID" value="MWV43227.1"/>
    <property type="molecule type" value="Genomic_DNA"/>
</dbReference>
<protein>
    <submittedName>
        <fullName evidence="2">Uncharacterized protein</fullName>
    </submittedName>
</protein>